<proteinExistence type="inferred from homology"/>
<dbReference type="Gene3D" id="2.30.120.10">
    <property type="match status" value="1"/>
</dbReference>
<comment type="caution">
    <text evidence="5">The sequence shown here is derived from an EMBL/GenBank/DDBJ whole genome shotgun (WGS) entry which is preliminary data.</text>
</comment>
<comment type="similarity">
    <text evidence="1">Belongs to the peptidase S45 family.</text>
</comment>
<keyword evidence="6" id="KW-1185">Reference proteome</keyword>
<evidence type="ECO:0000313" key="6">
    <source>
        <dbReference type="Proteomes" id="UP001519289"/>
    </source>
</evidence>
<keyword evidence="4" id="KW-0472">Membrane</keyword>
<dbReference type="Gene3D" id="1.10.439.10">
    <property type="entry name" value="Penicillin Amidohydrolase, domain 1"/>
    <property type="match status" value="1"/>
</dbReference>
<sequence>MAVTTRRQRQTQKGKRRLARWLSYAALGLVVVLLLGLAGGYAYARRSLPRTSGELALPGLRAPVTVYRDEWGVPHIVAENEHDLYMAQGYVVAQDRLFQLDLTRRAAAGRLAEVIGPSQLETDKFFRALNLKRAAEASVRAYSPWATELLEAYAKGVNAYIEEAIAHKRLPVEFTLLGYVPEPWTPVDSALIGKIMAYDLGGNFEAEVYRLQLRNTVGAELADQLMPAYPADGITMIRYRAGSAADDQEATPRAMAVVDREAAPGSVAAGERTSVAGSSLDLSGLLALLRAPDEGRGSNNWVISGELTRTGKPLLANDPHLGARTPSIWYEQHLVIPGQINAYGVMFPGAPGIVIGQNDRIAWGVTNTNPDVQDLYIERRNPDNPYQFEYMGRWEDAQVYRELIPVKGQDPVPFEVVVTRHGPIISEVAGDADNRPEEALALKWTAHMGTPELEAVLLFLKARNWEEFRDALRSFHVPTQNFVFADVEGTIAYRTGGLVPIRRQGDGLLPVPGWTDEYEWTGFVPFEQMPEAVNPPEGYIVTANNKVIDDAYPYFLTYSWAQPYRAMRIVEMIEAARGDLTTDHMRAMQVDYTNLHARTLLPVLLPAVEQADLGEPARSALALLKAWDHVDSADQGAPLVFHLWWDELTRRLYQPLMGEALYKRMADKGNVTDLALLAAAEGRPNGWIEAAGGLERLAVESFLAAVDRAVALQGRDPSRWAWGRYHRLQPPHPVGSAAAPLGWLFNPTRYPIGGSGVTVGAMSFGADGMVRTFAPWRQVVDLADPTGNSWSIVTPGQSGHFLSPHYDDQSPLHQRGDLLRRDFTGYTAGRALRLVPDGQ</sequence>
<evidence type="ECO:0000256" key="1">
    <source>
        <dbReference type="ARBA" id="ARBA00006586"/>
    </source>
</evidence>
<dbReference type="SUPFAM" id="SSF56235">
    <property type="entry name" value="N-terminal nucleophile aminohydrolases (Ntn hydrolases)"/>
    <property type="match status" value="1"/>
</dbReference>
<evidence type="ECO:0000256" key="3">
    <source>
        <dbReference type="ARBA" id="ARBA00023145"/>
    </source>
</evidence>
<dbReference type="PANTHER" id="PTHR34218">
    <property type="entry name" value="PEPTIDASE S45 PENICILLIN AMIDASE"/>
    <property type="match status" value="1"/>
</dbReference>
<dbReference type="Proteomes" id="UP001519289">
    <property type="component" value="Unassembled WGS sequence"/>
</dbReference>
<keyword evidence="4" id="KW-0812">Transmembrane</keyword>
<evidence type="ECO:0000313" key="5">
    <source>
        <dbReference type="EMBL" id="MBP2019757.1"/>
    </source>
</evidence>
<dbReference type="InterPro" id="IPR043146">
    <property type="entry name" value="Penicillin_amidase_N_B-knob"/>
</dbReference>
<name>A0ABS4JW32_9FIRM</name>
<dbReference type="InterPro" id="IPR023343">
    <property type="entry name" value="Penicillin_amidase_dom1"/>
</dbReference>
<dbReference type="RefSeq" id="WP_209467861.1">
    <property type="nucleotide sequence ID" value="NZ_JAGGLG010000035.1"/>
</dbReference>
<dbReference type="GO" id="GO:0008953">
    <property type="term" value="F:penicillin amidase activity"/>
    <property type="evidence" value="ECO:0007669"/>
    <property type="project" value="UniProtKB-EC"/>
</dbReference>
<accession>A0ABS4JW32</accession>
<dbReference type="InterPro" id="IPR014395">
    <property type="entry name" value="Pen/GL7ACA/AHL_acylase"/>
</dbReference>
<keyword evidence="4" id="KW-1133">Transmembrane helix</keyword>
<dbReference type="CDD" id="cd03747">
    <property type="entry name" value="Ntn_PGA_like"/>
    <property type="match status" value="1"/>
</dbReference>
<evidence type="ECO:0000256" key="2">
    <source>
        <dbReference type="ARBA" id="ARBA00022801"/>
    </source>
</evidence>
<keyword evidence="3" id="KW-0865">Zymogen</keyword>
<dbReference type="PANTHER" id="PTHR34218:SF4">
    <property type="entry name" value="ACYL-HOMOSERINE LACTONE ACYLASE QUIP"/>
    <property type="match status" value="1"/>
</dbReference>
<dbReference type="EMBL" id="JAGGLG010000035">
    <property type="protein sequence ID" value="MBP2019757.1"/>
    <property type="molecule type" value="Genomic_DNA"/>
</dbReference>
<evidence type="ECO:0000256" key="4">
    <source>
        <dbReference type="SAM" id="Phobius"/>
    </source>
</evidence>
<dbReference type="InterPro" id="IPR029055">
    <property type="entry name" value="Ntn_hydrolases_N"/>
</dbReference>
<dbReference type="InterPro" id="IPR002692">
    <property type="entry name" value="S45"/>
</dbReference>
<keyword evidence="2 5" id="KW-0378">Hydrolase</keyword>
<dbReference type="Pfam" id="PF01804">
    <property type="entry name" value="Penicil_amidase"/>
    <property type="match status" value="1"/>
</dbReference>
<protein>
    <submittedName>
        <fullName evidence="5">Penicillin amidase</fullName>
        <ecNumber evidence="5">3.5.1.11</ecNumber>
    </submittedName>
</protein>
<gene>
    <name evidence="5" type="ORF">J2Z79_003199</name>
</gene>
<dbReference type="Gene3D" id="3.60.20.10">
    <property type="entry name" value="Glutamine Phosphoribosylpyrophosphate, subunit 1, domain 1"/>
    <property type="match status" value="1"/>
</dbReference>
<dbReference type="InterPro" id="IPR043147">
    <property type="entry name" value="Penicillin_amidase_A-knob"/>
</dbReference>
<dbReference type="Gene3D" id="1.10.1400.10">
    <property type="match status" value="1"/>
</dbReference>
<dbReference type="EC" id="3.5.1.11" evidence="5"/>
<reference evidence="5 6" key="1">
    <citation type="submission" date="2021-03" db="EMBL/GenBank/DDBJ databases">
        <title>Genomic Encyclopedia of Type Strains, Phase IV (KMG-IV): sequencing the most valuable type-strain genomes for metagenomic binning, comparative biology and taxonomic classification.</title>
        <authorList>
            <person name="Goeker M."/>
        </authorList>
    </citation>
    <scope>NUCLEOTIDE SEQUENCE [LARGE SCALE GENOMIC DNA]</scope>
    <source>
        <strain evidence="5 6">DSM 27138</strain>
    </source>
</reference>
<organism evidence="5 6">
    <name type="scientific">Symbiobacterium terraclitae</name>
    <dbReference type="NCBI Taxonomy" id="557451"/>
    <lineage>
        <taxon>Bacteria</taxon>
        <taxon>Bacillati</taxon>
        <taxon>Bacillota</taxon>
        <taxon>Clostridia</taxon>
        <taxon>Eubacteriales</taxon>
        <taxon>Symbiobacteriaceae</taxon>
        <taxon>Symbiobacterium</taxon>
    </lineage>
</organism>
<dbReference type="PIRSF" id="PIRSF001227">
    <property type="entry name" value="Pen_acylase"/>
    <property type="match status" value="1"/>
</dbReference>
<feature type="transmembrane region" description="Helical" evidence="4">
    <location>
        <begin position="21"/>
        <end position="44"/>
    </location>
</feature>